<keyword evidence="1" id="KW-0732">Signal</keyword>
<dbReference type="SUPFAM" id="SSF56601">
    <property type="entry name" value="beta-lactamase/transpeptidase-like"/>
    <property type="match status" value="1"/>
</dbReference>
<evidence type="ECO:0000256" key="1">
    <source>
        <dbReference type="SAM" id="SignalP"/>
    </source>
</evidence>
<proteinExistence type="predicted"/>
<evidence type="ECO:0000313" key="4">
    <source>
        <dbReference type="Proteomes" id="UP001319104"/>
    </source>
</evidence>
<feature type="domain" description="Beta-lactamase-related" evidence="2">
    <location>
        <begin position="31"/>
        <end position="329"/>
    </location>
</feature>
<sequence>MKQTLFLVCLLGLLNQVGFAQDFDREKLDRYFEALEQNDKFMGSVAVSQNGELIYTKSVGFCDLENNEKPDQDSKYRIGSISKTFTAVLTLLAVEHDRLQLDQTLDDFFTTIPNADRITITNLLNHRSGIHNFTSDPDYLTWLTEAKTEQEMVEIITNAGSDFEPGRRAAYSNSNYVLLSYILEKAFEQSYENILTEYITRPVGLENTFLGGKINPKNNECNSYRFANSWKIEPETDISIPLGAGGIVSTPSDLVKFSDALFAGKILREESLEKMKTIEDNFGRGLYQMPFNGRTGLGHSGVIDGFSSTFIHYTDGGISYAMISNGTSYKNNNISIAVLRAVYGMPFTVPEFKAFDVSPEELDQYVGTYTSSQFPLDITITKEDGVLKGQATGQSAFPLIATDKDKFEFDQAGLVLEFNPSEETMIMKQGGGAFEFKKE</sequence>
<dbReference type="Gene3D" id="3.40.710.10">
    <property type="entry name" value="DD-peptidase/beta-lactamase superfamily"/>
    <property type="match status" value="1"/>
</dbReference>
<dbReference type="RefSeq" id="WP_213943479.1">
    <property type="nucleotide sequence ID" value="NZ_JAHCMY010000001.1"/>
</dbReference>
<dbReference type="PANTHER" id="PTHR46825">
    <property type="entry name" value="D-ALANYL-D-ALANINE-CARBOXYPEPTIDASE/ENDOPEPTIDASE AMPH"/>
    <property type="match status" value="1"/>
</dbReference>
<comment type="caution">
    <text evidence="3">The sequence shown here is derived from an EMBL/GenBank/DDBJ whole genome shotgun (WGS) entry which is preliminary data.</text>
</comment>
<evidence type="ECO:0000313" key="3">
    <source>
        <dbReference type="EMBL" id="MBS9522582.1"/>
    </source>
</evidence>
<dbReference type="EMBL" id="JAHCMY010000001">
    <property type="protein sequence ID" value="MBS9522582.1"/>
    <property type="molecule type" value="Genomic_DNA"/>
</dbReference>
<name>A0AAP2CIR6_9BACT</name>
<dbReference type="Pfam" id="PF00144">
    <property type="entry name" value="Beta-lactamase"/>
    <property type="match status" value="1"/>
</dbReference>
<keyword evidence="4" id="KW-1185">Reference proteome</keyword>
<reference evidence="3 4" key="1">
    <citation type="submission" date="2021-05" db="EMBL/GenBank/DDBJ databases">
        <authorList>
            <person name="Zhang Z.D."/>
            <person name="Osman G."/>
        </authorList>
    </citation>
    <scope>NUCLEOTIDE SEQUENCE [LARGE SCALE GENOMIC DNA]</scope>
    <source>
        <strain evidence="3 4">KCTC 32217</strain>
    </source>
</reference>
<feature type="signal peptide" evidence="1">
    <location>
        <begin position="1"/>
        <end position="20"/>
    </location>
</feature>
<dbReference type="InterPro" id="IPR050491">
    <property type="entry name" value="AmpC-like"/>
</dbReference>
<dbReference type="InterPro" id="IPR012338">
    <property type="entry name" value="Beta-lactam/transpept-like"/>
</dbReference>
<evidence type="ECO:0000259" key="2">
    <source>
        <dbReference type="Pfam" id="PF00144"/>
    </source>
</evidence>
<dbReference type="InterPro" id="IPR001466">
    <property type="entry name" value="Beta-lactam-related"/>
</dbReference>
<gene>
    <name evidence="3" type="ORF">KI659_01020</name>
</gene>
<accession>A0AAP2CIR6</accession>
<dbReference type="Proteomes" id="UP001319104">
    <property type="component" value="Unassembled WGS sequence"/>
</dbReference>
<organism evidence="3 4">
    <name type="scientific">Litoribacter ruber</name>
    <dbReference type="NCBI Taxonomy" id="702568"/>
    <lineage>
        <taxon>Bacteria</taxon>
        <taxon>Pseudomonadati</taxon>
        <taxon>Bacteroidota</taxon>
        <taxon>Cytophagia</taxon>
        <taxon>Cytophagales</taxon>
        <taxon>Cyclobacteriaceae</taxon>
        <taxon>Litoribacter</taxon>
    </lineage>
</organism>
<dbReference type="PANTHER" id="PTHR46825:SF7">
    <property type="entry name" value="D-ALANYL-D-ALANINE CARBOXYPEPTIDASE"/>
    <property type="match status" value="1"/>
</dbReference>
<protein>
    <submittedName>
        <fullName evidence="3">Beta-lactamase family protein</fullName>
    </submittedName>
</protein>
<feature type="chain" id="PRO_5042910383" evidence="1">
    <location>
        <begin position="21"/>
        <end position="439"/>
    </location>
</feature>
<dbReference type="AlphaFoldDB" id="A0AAP2CIR6"/>